<evidence type="ECO:0000313" key="2">
    <source>
        <dbReference type="EnsemblPlants" id="PAC:32931318.CDS.1"/>
    </source>
</evidence>
<reference evidence="2" key="3">
    <citation type="submission" date="2020-12" db="UniProtKB">
        <authorList>
            <consortium name="EnsemblPlants"/>
        </authorList>
    </citation>
    <scope>IDENTIFICATION</scope>
</reference>
<proteinExistence type="predicted"/>
<dbReference type="Proteomes" id="UP000006727">
    <property type="component" value="Chromosome 13"/>
</dbReference>
<name>A0A2K1JLI8_PHYPA</name>
<dbReference type="EnsemblPlants" id="Pp3c13_6975V3.1">
    <property type="protein sequence ID" value="PAC:32931318.CDS.1"/>
    <property type="gene ID" value="Pp3c13_6975"/>
</dbReference>
<sequence length="73" mass="8107">MVDVPTFQLKGTQLSSYPNTHTYTHMVESAISSSNFQRHQCSSFAKKTTPMSLLAVSSPLKHSILFNNSIFVS</sequence>
<reference evidence="1 3" key="2">
    <citation type="journal article" date="2018" name="Plant J.">
        <title>The Physcomitrella patens chromosome-scale assembly reveals moss genome structure and evolution.</title>
        <authorList>
            <person name="Lang D."/>
            <person name="Ullrich K.K."/>
            <person name="Murat F."/>
            <person name="Fuchs J."/>
            <person name="Jenkins J."/>
            <person name="Haas F.B."/>
            <person name="Piednoel M."/>
            <person name="Gundlach H."/>
            <person name="Van Bel M."/>
            <person name="Meyberg R."/>
            <person name="Vives C."/>
            <person name="Morata J."/>
            <person name="Symeonidi A."/>
            <person name="Hiss M."/>
            <person name="Muchero W."/>
            <person name="Kamisugi Y."/>
            <person name="Saleh O."/>
            <person name="Blanc G."/>
            <person name="Decker E.L."/>
            <person name="van Gessel N."/>
            <person name="Grimwood J."/>
            <person name="Hayes R.D."/>
            <person name="Graham S.W."/>
            <person name="Gunter L.E."/>
            <person name="McDaniel S.F."/>
            <person name="Hoernstein S.N.W."/>
            <person name="Larsson A."/>
            <person name="Li F.W."/>
            <person name="Perroud P.F."/>
            <person name="Phillips J."/>
            <person name="Ranjan P."/>
            <person name="Rokshar D.S."/>
            <person name="Rothfels C.J."/>
            <person name="Schneider L."/>
            <person name="Shu S."/>
            <person name="Stevenson D.W."/>
            <person name="Thummler F."/>
            <person name="Tillich M."/>
            <person name="Villarreal Aguilar J.C."/>
            <person name="Widiez T."/>
            <person name="Wong G.K."/>
            <person name="Wymore A."/>
            <person name="Zhang Y."/>
            <person name="Zimmer A.D."/>
            <person name="Quatrano R.S."/>
            <person name="Mayer K.F.X."/>
            <person name="Goodstein D."/>
            <person name="Casacuberta J.M."/>
            <person name="Vandepoele K."/>
            <person name="Reski R."/>
            <person name="Cuming A.C."/>
            <person name="Tuskan G.A."/>
            <person name="Maumus F."/>
            <person name="Salse J."/>
            <person name="Schmutz J."/>
            <person name="Rensing S.A."/>
        </authorList>
    </citation>
    <scope>NUCLEOTIDE SEQUENCE [LARGE SCALE GENOMIC DNA]</scope>
    <source>
        <strain evidence="2 3">cv. Gransden 2004</strain>
    </source>
</reference>
<accession>A0A2K1JLI8</accession>
<reference evidence="1 3" key="1">
    <citation type="journal article" date="2008" name="Science">
        <title>The Physcomitrella genome reveals evolutionary insights into the conquest of land by plants.</title>
        <authorList>
            <person name="Rensing S."/>
            <person name="Lang D."/>
            <person name="Zimmer A."/>
            <person name="Terry A."/>
            <person name="Salamov A."/>
            <person name="Shapiro H."/>
            <person name="Nishiyama T."/>
            <person name="Perroud P.-F."/>
            <person name="Lindquist E."/>
            <person name="Kamisugi Y."/>
            <person name="Tanahashi T."/>
            <person name="Sakakibara K."/>
            <person name="Fujita T."/>
            <person name="Oishi K."/>
            <person name="Shin-I T."/>
            <person name="Kuroki Y."/>
            <person name="Toyoda A."/>
            <person name="Suzuki Y."/>
            <person name="Hashimoto A."/>
            <person name="Yamaguchi K."/>
            <person name="Sugano A."/>
            <person name="Kohara Y."/>
            <person name="Fujiyama A."/>
            <person name="Anterola A."/>
            <person name="Aoki S."/>
            <person name="Ashton N."/>
            <person name="Barbazuk W.B."/>
            <person name="Barker E."/>
            <person name="Bennetzen J."/>
            <person name="Bezanilla M."/>
            <person name="Blankenship R."/>
            <person name="Cho S.H."/>
            <person name="Dutcher S."/>
            <person name="Estelle M."/>
            <person name="Fawcett J.A."/>
            <person name="Gundlach H."/>
            <person name="Hanada K."/>
            <person name="Heyl A."/>
            <person name="Hicks K.A."/>
            <person name="Hugh J."/>
            <person name="Lohr M."/>
            <person name="Mayer K."/>
            <person name="Melkozernov A."/>
            <person name="Murata T."/>
            <person name="Nelson D."/>
            <person name="Pils B."/>
            <person name="Prigge M."/>
            <person name="Reiss B."/>
            <person name="Renner T."/>
            <person name="Rombauts S."/>
            <person name="Rushton P."/>
            <person name="Sanderfoot A."/>
            <person name="Schween G."/>
            <person name="Shiu S.-H."/>
            <person name="Stueber K."/>
            <person name="Theodoulou F.L."/>
            <person name="Tu H."/>
            <person name="Van de Peer Y."/>
            <person name="Verrier P.J."/>
            <person name="Waters E."/>
            <person name="Wood A."/>
            <person name="Yang L."/>
            <person name="Cove D."/>
            <person name="Cuming A."/>
            <person name="Hasebe M."/>
            <person name="Lucas S."/>
            <person name="Mishler D.B."/>
            <person name="Reski R."/>
            <person name="Grigoriev I."/>
            <person name="Quatrano R.S."/>
            <person name="Boore J.L."/>
        </authorList>
    </citation>
    <scope>NUCLEOTIDE SEQUENCE [LARGE SCALE GENOMIC DNA]</scope>
    <source>
        <strain evidence="2 3">cv. Gransden 2004</strain>
    </source>
</reference>
<evidence type="ECO:0000313" key="1">
    <source>
        <dbReference type="EMBL" id="PNR42236.1"/>
    </source>
</evidence>
<dbReference type="Gramene" id="Pp3c13_6975V3.1">
    <property type="protein sequence ID" value="PAC:32931318.CDS.1"/>
    <property type="gene ID" value="Pp3c13_6975"/>
</dbReference>
<protein>
    <submittedName>
        <fullName evidence="1 2">Uncharacterized protein</fullName>
    </submittedName>
</protein>
<gene>
    <name evidence="1" type="ORF">PHYPA_017065</name>
</gene>
<dbReference type="InParanoid" id="A0A2K1JLI8"/>
<evidence type="ECO:0000313" key="3">
    <source>
        <dbReference type="Proteomes" id="UP000006727"/>
    </source>
</evidence>
<keyword evidence="3" id="KW-1185">Reference proteome</keyword>
<dbReference type="EMBL" id="ABEU02000013">
    <property type="protein sequence ID" value="PNR42236.1"/>
    <property type="molecule type" value="Genomic_DNA"/>
</dbReference>
<organism evidence="1">
    <name type="scientific">Physcomitrium patens</name>
    <name type="common">Spreading-leaved earth moss</name>
    <name type="synonym">Physcomitrella patens</name>
    <dbReference type="NCBI Taxonomy" id="3218"/>
    <lineage>
        <taxon>Eukaryota</taxon>
        <taxon>Viridiplantae</taxon>
        <taxon>Streptophyta</taxon>
        <taxon>Embryophyta</taxon>
        <taxon>Bryophyta</taxon>
        <taxon>Bryophytina</taxon>
        <taxon>Bryopsida</taxon>
        <taxon>Funariidae</taxon>
        <taxon>Funariales</taxon>
        <taxon>Funariaceae</taxon>
        <taxon>Physcomitrium</taxon>
    </lineage>
</organism>
<dbReference type="AlphaFoldDB" id="A0A2K1JLI8"/>